<evidence type="ECO:0000313" key="3">
    <source>
        <dbReference type="Proteomes" id="UP000689195"/>
    </source>
</evidence>
<proteinExistence type="predicted"/>
<dbReference type="Proteomes" id="UP000689195">
    <property type="component" value="Unassembled WGS sequence"/>
</dbReference>
<evidence type="ECO:0000256" key="1">
    <source>
        <dbReference type="SAM" id="Coils"/>
    </source>
</evidence>
<name>A0A8S1UJP9_9CILI</name>
<dbReference type="AlphaFoldDB" id="A0A8S1UJP9"/>
<keyword evidence="1" id="KW-0175">Coiled coil</keyword>
<comment type="caution">
    <text evidence="2">The sequence shown here is derived from an EMBL/GenBank/DDBJ whole genome shotgun (WGS) entry which is preliminary data.</text>
</comment>
<keyword evidence="3" id="KW-1185">Reference proteome</keyword>
<dbReference type="EMBL" id="CAJJDO010000040">
    <property type="protein sequence ID" value="CAD8163992.1"/>
    <property type="molecule type" value="Genomic_DNA"/>
</dbReference>
<gene>
    <name evidence="2" type="ORF">PPENT_87.1.T0400168</name>
</gene>
<evidence type="ECO:0000313" key="2">
    <source>
        <dbReference type="EMBL" id="CAD8163992.1"/>
    </source>
</evidence>
<feature type="coiled-coil region" evidence="1">
    <location>
        <begin position="90"/>
        <end position="225"/>
    </location>
</feature>
<accession>A0A8S1UJP9</accession>
<organism evidence="2 3">
    <name type="scientific">Paramecium pentaurelia</name>
    <dbReference type="NCBI Taxonomy" id="43138"/>
    <lineage>
        <taxon>Eukaryota</taxon>
        <taxon>Sar</taxon>
        <taxon>Alveolata</taxon>
        <taxon>Ciliophora</taxon>
        <taxon>Intramacronucleata</taxon>
        <taxon>Oligohymenophorea</taxon>
        <taxon>Peniculida</taxon>
        <taxon>Parameciidae</taxon>
        <taxon>Paramecium</taxon>
    </lineage>
</organism>
<sequence>MNQQFTDIINDQLNPILGEFTSQTLTSSSIINSPLKIIRQSNVVEIQNVHTKYKRVIKETIQQIILEIEKYYQQLIEKNQAIIFKLYQRIAEQTSVIQQLQDIVNQLTQENIEFRTKKPEEEITQEFYDPQQYTIRQQKKELLELYEISDQLQNKLKRQESINNQLLDTIKRQNSQLSSQQQSITEQQQLIQKEKSRILELQKYQAELEQQIIDIQKQSQKIIERENDQQRIEIHSSKAKYLTLNQNDSIDSKCNKPEIQNINNKQLNPLKNLLTTDQETETQPSQKCLFQKRQKLLLQSLEYQNYSDFEISVKNRYQSKNTNKKTELFDISEIIKPKYKKKPQDLDELYLYSHRYRNSSVDHYYEPPKQYRFNIKKTLISPLSQRNTDQKRIGLCTLE</sequence>
<protein>
    <submittedName>
        <fullName evidence="2">Uncharacterized protein</fullName>
    </submittedName>
</protein>
<reference evidence="2" key="1">
    <citation type="submission" date="2021-01" db="EMBL/GenBank/DDBJ databases">
        <authorList>
            <consortium name="Genoscope - CEA"/>
            <person name="William W."/>
        </authorList>
    </citation>
    <scope>NUCLEOTIDE SEQUENCE</scope>
</reference>
<dbReference type="OrthoDB" id="304866at2759"/>